<dbReference type="InterPro" id="IPR058633">
    <property type="entry name" value="EmrA/FarA_HH"/>
</dbReference>
<name>A0A5C8PCI0_9HYPH</name>
<dbReference type="Gene3D" id="2.40.30.170">
    <property type="match status" value="1"/>
</dbReference>
<dbReference type="Pfam" id="PF25963">
    <property type="entry name" value="Beta-barrel_AAEA"/>
    <property type="match status" value="1"/>
</dbReference>
<dbReference type="AlphaFoldDB" id="A0A5C8PCI0"/>
<dbReference type="GO" id="GO:0030313">
    <property type="term" value="C:cell envelope"/>
    <property type="evidence" value="ECO:0007669"/>
    <property type="project" value="UniProtKB-SubCell"/>
</dbReference>
<proteinExistence type="predicted"/>
<evidence type="ECO:0000256" key="1">
    <source>
        <dbReference type="ARBA" id="ARBA00004196"/>
    </source>
</evidence>
<evidence type="ECO:0000313" key="7">
    <source>
        <dbReference type="EMBL" id="TXL71503.1"/>
    </source>
</evidence>
<keyword evidence="4" id="KW-0472">Membrane</keyword>
<feature type="domain" description="Multidrug export protein EmrA/FarA alpha-helical hairpin" evidence="5">
    <location>
        <begin position="101"/>
        <end position="222"/>
    </location>
</feature>
<dbReference type="PANTHER" id="PTHR30386">
    <property type="entry name" value="MEMBRANE FUSION SUBUNIT OF EMRAB-TOLC MULTIDRUG EFFLUX PUMP"/>
    <property type="match status" value="1"/>
</dbReference>
<sequence>MRDTVETHPGQAQAPPPRLRPSRRAVARGFMWALPVLAAVVGVAFWLMAGRHVSTDNAYVKGDRVLIAPEVPGVVVEVAVVENQRVSRGDLLFRIQDEPYRLALARAESELETVRADVRGLRASYRQKREEIKAAKSQETFAATDFERQNELAQRKVVSSQRLDEARRDLDLARQRIAMLNEELMRLEAGLAGDPKIHTDDHPRVKQSRAARDEAALNLRRTRIEAPIDGITARKPTVGTHALAGTAVMTVVADDGLWVEANFKETDLTRVRPGQSARVHIDTYPDRVWRGTVVSIAQATGAEFAVLPPQNASGNWVKVVQRIPVRVEVRREPGDPPLRVGMSALVEIDTGHVRSFGELWATLARSVGLGGPVATATIDSDTVPISRL</sequence>
<dbReference type="RefSeq" id="WP_147850572.1">
    <property type="nucleotide sequence ID" value="NZ_VDUZ01000042.1"/>
</dbReference>
<evidence type="ECO:0000256" key="3">
    <source>
        <dbReference type="SAM" id="MobiDB-lite"/>
    </source>
</evidence>
<dbReference type="Gene3D" id="2.40.50.100">
    <property type="match status" value="1"/>
</dbReference>
<dbReference type="GO" id="GO:0055085">
    <property type="term" value="P:transmembrane transport"/>
    <property type="evidence" value="ECO:0007669"/>
    <property type="project" value="InterPro"/>
</dbReference>
<dbReference type="PANTHER" id="PTHR30386:SF19">
    <property type="entry name" value="MULTIDRUG EXPORT PROTEIN EMRA-RELATED"/>
    <property type="match status" value="1"/>
</dbReference>
<dbReference type="Pfam" id="PF25885">
    <property type="entry name" value="HH_EMRA"/>
    <property type="match status" value="1"/>
</dbReference>
<keyword evidence="8" id="KW-1185">Reference proteome</keyword>
<protein>
    <submittedName>
        <fullName evidence="7">HlyD family secretion protein</fullName>
    </submittedName>
</protein>
<dbReference type="OrthoDB" id="9811754at2"/>
<comment type="caution">
    <text evidence="7">The sequence shown here is derived from an EMBL/GenBank/DDBJ whole genome shotgun (WGS) entry which is preliminary data.</text>
</comment>
<keyword evidence="2" id="KW-0175">Coiled coil</keyword>
<keyword evidence="4" id="KW-1133">Transmembrane helix</keyword>
<reference evidence="7 8" key="1">
    <citation type="submission" date="2019-06" db="EMBL/GenBank/DDBJ databases">
        <title>New taxonomy in bacterial strain CC-CFT640, isolated from vineyard.</title>
        <authorList>
            <person name="Lin S.-Y."/>
            <person name="Tsai C.-F."/>
            <person name="Young C.-C."/>
        </authorList>
    </citation>
    <scope>NUCLEOTIDE SEQUENCE [LARGE SCALE GENOMIC DNA]</scope>
    <source>
        <strain evidence="7 8">CC-CFT640</strain>
    </source>
</reference>
<dbReference type="EMBL" id="VDUZ01000042">
    <property type="protein sequence ID" value="TXL71503.1"/>
    <property type="molecule type" value="Genomic_DNA"/>
</dbReference>
<feature type="domain" description="p-hydroxybenzoic acid efflux pump subunit AaeA-like beta-barrel" evidence="6">
    <location>
        <begin position="257"/>
        <end position="348"/>
    </location>
</feature>
<comment type="subcellular location">
    <subcellularLocation>
        <location evidence="1">Cell envelope</location>
    </subcellularLocation>
</comment>
<accession>A0A5C8PCI0</accession>
<dbReference type="Proteomes" id="UP000321638">
    <property type="component" value="Unassembled WGS sequence"/>
</dbReference>
<feature type="coiled-coil region" evidence="2">
    <location>
        <begin position="104"/>
        <end position="138"/>
    </location>
</feature>
<evidence type="ECO:0000256" key="2">
    <source>
        <dbReference type="SAM" id="Coils"/>
    </source>
</evidence>
<feature type="transmembrane region" description="Helical" evidence="4">
    <location>
        <begin position="29"/>
        <end position="49"/>
    </location>
</feature>
<gene>
    <name evidence="7" type="ORF">FHP25_29420</name>
</gene>
<evidence type="ECO:0000259" key="6">
    <source>
        <dbReference type="Pfam" id="PF25963"/>
    </source>
</evidence>
<feature type="region of interest" description="Disordered" evidence="3">
    <location>
        <begin position="1"/>
        <end position="20"/>
    </location>
</feature>
<organism evidence="7 8">
    <name type="scientific">Vineibacter terrae</name>
    <dbReference type="NCBI Taxonomy" id="2586908"/>
    <lineage>
        <taxon>Bacteria</taxon>
        <taxon>Pseudomonadati</taxon>
        <taxon>Pseudomonadota</taxon>
        <taxon>Alphaproteobacteria</taxon>
        <taxon>Hyphomicrobiales</taxon>
        <taxon>Vineibacter</taxon>
    </lineage>
</organism>
<feature type="coiled-coil region" evidence="2">
    <location>
        <begin position="163"/>
        <end position="190"/>
    </location>
</feature>
<dbReference type="InterPro" id="IPR050739">
    <property type="entry name" value="MFP"/>
</dbReference>
<dbReference type="InterPro" id="IPR058634">
    <property type="entry name" value="AaeA-lik-b-barrel"/>
</dbReference>
<keyword evidence="4" id="KW-0812">Transmembrane</keyword>
<dbReference type="SUPFAM" id="SSF111369">
    <property type="entry name" value="HlyD-like secretion proteins"/>
    <property type="match status" value="1"/>
</dbReference>
<evidence type="ECO:0000256" key="4">
    <source>
        <dbReference type="SAM" id="Phobius"/>
    </source>
</evidence>
<evidence type="ECO:0000313" key="8">
    <source>
        <dbReference type="Proteomes" id="UP000321638"/>
    </source>
</evidence>
<evidence type="ECO:0000259" key="5">
    <source>
        <dbReference type="Pfam" id="PF25885"/>
    </source>
</evidence>